<evidence type="ECO:0000259" key="6">
    <source>
        <dbReference type="Pfam" id="PF25975"/>
    </source>
</evidence>
<dbReference type="Gene3D" id="2.40.30.170">
    <property type="match status" value="1"/>
</dbReference>
<name>A0A7X5UCS1_9GAMM</name>
<gene>
    <name evidence="7" type="ORF">HBF25_16915</name>
</gene>
<feature type="domain" description="CusB-like beta-barrel" evidence="5">
    <location>
        <begin position="231"/>
        <end position="305"/>
    </location>
</feature>
<dbReference type="PANTHER" id="PTHR30097">
    <property type="entry name" value="CATION EFFLUX SYSTEM PROTEIN CUSB"/>
    <property type="match status" value="1"/>
</dbReference>
<dbReference type="NCBIfam" id="TIGR01730">
    <property type="entry name" value="RND_mfp"/>
    <property type="match status" value="1"/>
</dbReference>
<keyword evidence="8" id="KW-1185">Reference proteome</keyword>
<dbReference type="InterPro" id="IPR058792">
    <property type="entry name" value="Beta-barrel_RND_2"/>
</dbReference>
<dbReference type="PROSITE" id="PS51257">
    <property type="entry name" value="PROKAR_LIPOPROTEIN"/>
    <property type="match status" value="1"/>
</dbReference>
<comment type="similarity">
    <text evidence="1">Belongs to the membrane fusion protein (MFP) (TC 8.A.1) family.</text>
</comment>
<dbReference type="Pfam" id="PF25975">
    <property type="entry name" value="CzcB_C"/>
    <property type="match status" value="1"/>
</dbReference>
<dbReference type="InterPro" id="IPR058625">
    <property type="entry name" value="MdtA-like_BSH"/>
</dbReference>
<dbReference type="FunFam" id="2.40.30.170:FF:000010">
    <property type="entry name" value="Efflux RND transporter periplasmic adaptor subunit"/>
    <property type="match status" value="1"/>
</dbReference>
<dbReference type="Gene3D" id="2.40.50.100">
    <property type="match status" value="1"/>
</dbReference>
<dbReference type="Pfam" id="PF25954">
    <property type="entry name" value="Beta-barrel_RND_2"/>
    <property type="match status" value="1"/>
</dbReference>
<proteinExistence type="inferred from homology"/>
<evidence type="ECO:0000313" key="8">
    <source>
        <dbReference type="Proteomes" id="UP000490980"/>
    </source>
</evidence>
<dbReference type="Gene3D" id="2.40.420.20">
    <property type="match status" value="1"/>
</dbReference>
<feature type="domain" description="Multidrug resistance protein MdtA-like barrel-sandwich hybrid" evidence="4">
    <location>
        <begin position="86"/>
        <end position="221"/>
    </location>
</feature>
<dbReference type="GO" id="GO:0022857">
    <property type="term" value="F:transmembrane transporter activity"/>
    <property type="evidence" value="ECO:0007669"/>
    <property type="project" value="InterPro"/>
</dbReference>
<evidence type="ECO:0000313" key="7">
    <source>
        <dbReference type="EMBL" id="NII08068.1"/>
    </source>
</evidence>
<evidence type="ECO:0000259" key="4">
    <source>
        <dbReference type="Pfam" id="PF25917"/>
    </source>
</evidence>
<dbReference type="SUPFAM" id="SSF111369">
    <property type="entry name" value="HlyD-like secretion proteins"/>
    <property type="match status" value="1"/>
</dbReference>
<evidence type="ECO:0000256" key="1">
    <source>
        <dbReference type="ARBA" id="ARBA00009477"/>
    </source>
</evidence>
<dbReference type="InterPro" id="IPR058649">
    <property type="entry name" value="CzcB_C"/>
</dbReference>
<dbReference type="GO" id="GO:0016020">
    <property type="term" value="C:membrane"/>
    <property type="evidence" value="ECO:0007669"/>
    <property type="project" value="InterPro"/>
</dbReference>
<comment type="caution">
    <text evidence="7">The sequence shown here is derived from an EMBL/GenBank/DDBJ whole genome shotgun (WGS) entry which is preliminary data.</text>
</comment>
<organism evidence="7 8">
    <name type="scientific">Luteibacter anthropi</name>
    <dbReference type="NCBI Taxonomy" id="564369"/>
    <lineage>
        <taxon>Bacteria</taxon>
        <taxon>Pseudomonadati</taxon>
        <taxon>Pseudomonadota</taxon>
        <taxon>Gammaproteobacteria</taxon>
        <taxon>Lysobacterales</taxon>
        <taxon>Rhodanobacteraceae</taxon>
        <taxon>Luteibacter</taxon>
    </lineage>
</organism>
<evidence type="ECO:0000259" key="5">
    <source>
        <dbReference type="Pfam" id="PF25954"/>
    </source>
</evidence>
<feature type="domain" description="CzcB-like C-terminal circularly permuted SH3-like" evidence="6">
    <location>
        <begin position="312"/>
        <end position="367"/>
    </location>
</feature>
<feature type="chain" id="PRO_5030846022" evidence="3">
    <location>
        <begin position="30"/>
        <end position="374"/>
    </location>
</feature>
<dbReference type="InterPro" id="IPR006143">
    <property type="entry name" value="RND_pump_MFP"/>
</dbReference>
<sequence>MLFRTPAFVARAFLASAIVFLLAGCSHGAAEQDAAPIVINDHGIRRVPEHSPLRDRLKVQAVAVRDLAHALTAPAIVEADPSHTLNILPPVTGRIVELKVALGDRVTRGQVLAVIASGDYAQASSDEARARDAMELASKAMERAKGVNEAGGAAQKDLEAAQSSYAQAQAEFQRASSRLASLGRVSGTGSARGVAVVSPVDGSVTALSAAVGGFANDPNASLMTITDLGHVWITANVAENDVHEVARGQQAEVTLPAWPGRSFHGVVQSVSDVLDPDSRRVKARIAVPNEQGELKANMYATATFDVPRVQAVLVRQSALLMNNDDVTVFVETAPWTFTRRAVVLGGDEGDEARIVKGLAPGDRVVTLGGVLIND</sequence>
<accession>A0A7X5UCS1</accession>
<evidence type="ECO:0000256" key="3">
    <source>
        <dbReference type="SAM" id="SignalP"/>
    </source>
</evidence>
<evidence type="ECO:0000256" key="2">
    <source>
        <dbReference type="ARBA" id="ARBA00022448"/>
    </source>
</evidence>
<keyword evidence="2" id="KW-0813">Transport</keyword>
<dbReference type="AlphaFoldDB" id="A0A7X5UCS1"/>
<dbReference type="Proteomes" id="UP000490980">
    <property type="component" value="Unassembled WGS sequence"/>
</dbReference>
<protein>
    <submittedName>
        <fullName evidence="7">Efflux RND transporter periplasmic adaptor subunit</fullName>
    </submittedName>
</protein>
<dbReference type="Pfam" id="PF25917">
    <property type="entry name" value="BSH_RND"/>
    <property type="match status" value="1"/>
</dbReference>
<reference evidence="7 8" key="1">
    <citation type="submission" date="2020-03" db="EMBL/GenBank/DDBJ databases">
        <authorList>
            <person name="Lai Q."/>
        </authorList>
    </citation>
    <scope>NUCLEOTIDE SEQUENCE [LARGE SCALE GENOMIC DNA]</scope>
    <source>
        <strain evidence="7 8">CCUG 25036</strain>
    </source>
</reference>
<keyword evidence="3" id="KW-0732">Signal</keyword>
<dbReference type="EMBL" id="JAARLZ010000010">
    <property type="protein sequence ID" value="NII08068.1"/>
    <property type="molecule type" value="Genomic_DNA"/>
</dbReference>
<dbReference type="RefSeq" id="WP_166950463.1">
    <property type="nucleotide sequence ID" value="NZ_JAARLZ010000010.1"/>
</dbReference>
<dbReference type="Gene3D" id="1.10.287.470">
    <property type="entry name" value="Helix hairpin bin"/>
    <property type="match status" value="1"/>
</dbReference>
<dbReference type="InterPro" id="IPR051909">
    <property type="entry name" value="MFP_Cation_Efflux"/>
</dbReference>
<dbReference type="PANTHER" id="PTHR30097:SF16">
    <property type="entry name" value="CATION EFFLUX SYSTEM (CZCB-LIKE)"/>
    <property type="match status" value="1"/>
</dbReference>
<feature type="signal peptide" evidence="3">
    <location>
        <begin position="1"/>
        <end position="29"/>
    </location>
</feature>